<comment type="caution">
    <text evidence="10">The sequence shown here is derived from an EMBL/GenBank/DDBJ whole genome shotgun (WGS) entry which is preliminary data.</text>
</comment>
<dbReference type="AlphaFoldDB" id="A0AAN8FDX4"/>
<evidence type="ECO:0000256" key="7">
    <source>
        <dbReference type="ARBA" id="ARBA00023242"/>
    </source>
</evidence>
<evidence type="ECO:0000256" key="1">
    <source>
        <dbReference type="ARBA" id="ARBA00004123"/>
    </source>
</evidence>
<evidence type="ECO:0000313" key="10">
    <source>
        <dbReference type="EMBL" id="KAK5956576.1"/>
    </source>
</evidence>
<dbReference type="Pfam" id="PF04696">
    <property type="entry name" value="Pinin_SDK_memA"/>
    <property type="match status" value="1"/>
</dbReference>
<keyword evidence="3" id="KW-0507">mRNA processing</keyword>
<comment type="subcellular location">
    <subcellularLocation>
        <location evidence="1">Nucleus</location>
    </subcellularLocation>
</comment>
<reference evidence="10 11" key="1">
    <citation type="submission" date="2022-12" db="EMBL/GenBank/DDBJ databases">
        <title>Genomic features and morphological characterization of a novel Knufia sp. strain isolated from spacecraft assembly facility.</title>
        <authorList>
            <person name="Teixeira M."/>
            <person name="Chander A.M."/>
            <person name="Stajich J.E."/>
            <person name="Venkateswaran K."/>
        </authorList>
    </citation>
    <scope>NUCLEOTIDE SEQUENCE [LARGE SCALE GENOMIC DNA]</scope>
    <source>
        <strain evidence="10 11">FJI-L2-BK-P2</strain>
    </source>
</reference>
<keyword evidence="6" id="KW-0508">mRNA splicing</keyword>
<evidence type="ECO:0000313" key="11">
    <source>
        <dbReference type="Proteomes" id="UP001316803"/>
    </source>
</evidence>
<evidence type="ECO:0000256" key="4">
    <source>
        <dbReference type="ARBA" id="ARBA00023015"/>
    </source>
</evidence>
<dbReference type="PANTHER" id="PTHR12707:SF0">
    <property type="entry name" value="PININ"/>
    <property type="match status" value="1"/>
</dbReference>
<sequence>MIPSAVVVPNSEQPRPQNGSASPTLKRKLSHPTDHDRKRPRVDTNTDSLNYDDESKTSPPPQPAPSQPRSATTNGSATSPNHRRSSALGTATEEKKRNQRLFGGLLGVVSGSTPRSSPAHRKRDEIEARARERQKKENEEQEAERQRRREELVARRKKQQKVWDEESVRVRHRNMRDMAGFLRTRSQPVLYYRPWELRAEEEVIVERQKREVEEQIRRELGTDAPEEDLVKLDGDEAHRQNGDKQELLEEGMPEDEVGNHEPAHKEETGDSDGAGHQEEKQELPEHQEENEEKPKDDDTLGSPDSKVDANAGAPAFTNGVVDNTKEDDHHDGELVEGQEDDVIY</sequence>
<dbReference type="GO" id="GO:0008380">
    <property type="term" value="P:RNA splicing"/>
    <property type="evidence" value="ECO:0007669"/>
    <property type="project" value="UniProtKB-KW"/>
</dbReference>
<feature type="compositionally biased region" description="Basic and acidic residues" evidence="8">
    <location>
        <begin position="323"/>
        <end position="333"/>
    </location>
</feature>
<dbReference type="GO" id="GO:0006397">
    <property type="term" value="P:mRNA processing"/>
    <property type="evidence" value="ECO:0007669"/>
    <property type="project" value="UniProtKB-KW"/>
</dbReference>
<feature type="compositionally biased region" description="Basic and acidic residues" evidence="8">
    <location>
        <begin position="257"/>
        <end position="298"/>
    </location>
</feature>
<dbReference type="InterPro" id="IPR039853">
    <property type="entry name" value="Pinin"/>
</dbReference>
<evidence type="ECO:0000256" key="5">
    <source>
        <dbReference type="ARBA" id="ARBA00023163"/>
    </source>
</evidence>
<keyword evidence="7" id="KW-0539">Nucleus</keyword>
<protein>
    <recommendedName>
        <fullName evidence="9">Pinin/SDK/MemA protein domain-containing protein</fullName>
    </recommendedName>
</protein>
<keyword evidence="11" id="KW-1185">Reference proteome</keyword>
<organism evidence="10 11">
    <name type="scientific">Knufia fluminis</name>
    <dbReference type="NCBI Taxonomy" id="191047"/>
    <lineage>
        <taxon>Eukaryota</taxon>
        <taxon>Fungi</taxon>
        <taxon>Dikarya</taxon>
        <taxon>Ascomycota</taxon>
        <taxon>Pezizomycotina</taxon>
        <taxon>Eurotiomycetes</taxon>
        <taxon>Chaetothyriomycetidae</taxon>
        <taxon>Chaetothyriales</taxon>
        <taxon>Trichomeriaceae</taxon>
        <taxon>Knufia</taxon>
    </lineage>
</organism>
<gene>
    <name evidence="10" type="ORF">OHC33_002062</name>
</gene>
<feature type="compositionally biased region" description="Basic and acidic residues" evidence="8">
    <location>
        <begin position="122"/>
        <end position="154"/>
    </location>
</feature>
<keyword evidence="5" id="KW-0804">Transcription</keyword>
<proteinExistence type="inferred from homology"/>
<feature type="region of interest" description="Disordered" evidence="8">
    <location>
        <begin position="216"/>
        <end position="344"/>
    </location>
</feature>
<name>A0AAN8FDX4_9EURO</name>
<evidence type="ECO:0000259" key="9">
    <source>
        <dbReference type="Pfam" id="PF04696"/>
    </source>
</evidence>
<accession>A0AAN8FDX4</accession>
<evidence type="ECO:0000256" key="8">
    <source>
        <dbReference type="SAM" id="MobiDB-lite"/>
    </source>
</evidence>
<dbReference type="InterPro" id="IPR006786">
    <property type="entry name" value="Pinin_SDK_MemA"/>
</dbReference>
<feature type="compositionally biased region" description="Acidic residues" evidence="8">
    <location>
        <begin position="334"/>
        <end position="344"/>
    </location>
</feature>
<evidence type="ECO:0000256" key="2">
    <source>
        <dbReference type="ARBA" id="ARBA00010386"/>
    </source>
</evidence>
<feature type="compositionally biased region" description="Basic and acidic residues" evidence="8">
    <location>
        <begin position="228"/>
        <end position="247"/>
    </location>
</feature>
<dbReference type="PANTHER" id="PTHR12707">
    <property type="entry name" value="PINN"/>
    <property type="match status" value="1"/>
</dbReference>
<dbReference type="Proteomes" id="UP001316803">
    <property type="component" value="Unassembled WGS sequence"/>
</dbReference>
<feature type="domain" description="Pinin/SDK/MemA protein" evidence="9">
    <location>
        <begin position="93"/>
        <end position="209"/>
    </location>
</feature>
<evidence type="ECO:0000256" key="6">
    <source>
        <dbReference type="ARBA" id="ARBA00023187"/>
    </source>
</evidence>
<feature type="region of interest" description="Disordered" evidence="8">
    <location>
        <begin position="1"/>
        <end position="163"/>
    </location>
</feature>
<dbReference type="EMBL" id="JAKLMC020000004">
    <property type="protein sequence ID" value="KAK5956576.1"/>
    <property type="molecule type" value="Genomic_DNA"/>
</dbReference>
<dbReference type="GO" id="GO:0071013">
    <property type="term" value="C:catalytic step 2 spliceosome"/>
    <property type="evidence" value="ECO:0007669"/>
    <property type="project" value="TreeGrafter"/>
</dbReference>
<feature type="compositionally biased region" description="Basic and acidic residues" evidence="8">
    <location>
        <begin position="31"/>
        <end position="44"/>
    </location>
</feature>
<comment type="similarity">
    <text evidence="2">Belongs to the pinin family.</text>
</comment>
<feature type="compositionally biased region" description="Polar residues" evidence="8">
    <location>
        <begin position="10"/>
        <end position="23"/>
    </location>
</feature>
<evidence type="ECO:0000256" key="3">
    <source>
        <dbReference type="ARBA" id="ARBA00022664"/>
    </source>
</evidence>
<keyword evidence="4" id="KW-0805">Transcription regulation</keyword>